<dbReference type="AlphaFoldDB" id="A0A160VQC6"/>
<keyword evidence="4" id="KW-1185">Reference proteome</keyword>
<name>A0A160VQC6_9EURY</name>
<protein>
    <submittedName>
        <fullName evidence="2">Uncharacterized protein</fullName>
    </submittedName>
</protein>
<accession>A0A160VQC6</accession>
<gene>
    <name evidence="1" type="ORF">A3L04_00755</name>
    <name evidence="2" type="ORF">CHITON_0143</name>
</gene>
<proteinExistence type="predicted"/>
<evidence type="ECO:0000313" key="3">
    <source>
        <dbReference type="Proteomes" id="UP000093069"/>
    </source>
</evidence>
<dbReference type="KEGG" id="tch:CHITON_0143"/>
<sequence length="89" mass="10383">MVPENILKPIGELPDWVRRTRAEVKLYVDMDFGAFDPNVHAVLVREGKSLAWIFDKGRMYRISAKEFVDFALNMLIEGRTSIKYPHRNC</sequence>
<reference evidence="1 4" key="3">
    <citation type="submission" date="2016-04" db="EMBL/GenBank/DDBJ databases">
        <title>Complete genome sequence of Thermococcus chitonophagus type strain GC74.</title>
        <authorList>
            <person name="Oger P.M."/>
        </authorList>
    </citation>
    <scope>NUCLEOTIDE SEQUENCE [LARGE SCALE GENOMIC DNA]</scope>
    <source>
        <strain evidence="1 4">GC74</strain>
    </source>
</reference>
<evidence type="ECO:0000313" key="4">
    <source>
        <dbReference type="Proteomes" id="UP000250189"/>
    </source>
</evidence>
<organism evidence="2 3">
    <name type="scientific">Thermococcus chitonophagus</name>
    <dbReference type="NCBI Taxonomy" id="54262"/>
    <lineage>
        <taxon>Archaea</taxon>
        <taxon>Methanobacteriati</taxon>
        <taxon>Methanobacteriota</taxon>
        <taxon>Thermococci</taxon>
        <taxon>Thermococcales</taxon>
        <taxon>Thermococcaceae</taxon>
        <taxon>Thermococcus</taxon>
    </lineage>
</organism>
<evidence type="ECO:0000313" key="2">
    <source>
        <dbReference type="EMBL" id="CUX76922.1"/>
    </source>
</evidence>
<reference evidence="3" key="1">
    <citation type="submission" date="2016-01" db="EMBL/GenBank/DDBJ databases">
        <authorList>
            <person name="Vorgias C.E."/>
        </authorList>
    </citation>
    <scope>NUCLEOTIDE SEQUENCE [LARGE SCALE GENOMIC DNA]</scope>
</reference>
<dbReference type="Proteomes" id="UP000093069">
    <property type="component" value="Chromosome I"/>
</dbReference>
<reference evidence="2" key="2">
    <citation type="submission" date="2016-01" db="EMBL/GenBank/DDBJ databases">
        <authorList>
            <person name="Oliw E.H."/>
        </authorList>
    </citation>
    <scope>NUCLEOTIDE SEQUENCE</scope>
    <source>
        <strain evidence="2">1</strain>
    </source>
</reference>
<evidence type="ECO:0000313" key="1">
    <source>
        <dbReference type="EMBL" id="ASJ15707.1"/>
    </source>
</evidence>
<dbReference type="EMBL" id="LN999010">
    <property type="protein sequence ID" value="CUX76922.1"/>
    <property type="molecule type" value="Genomic_DNA"/>
</dbReference>
<dbReference type="Proteomes" id="UP000250189">
    <property type="component" value="Chromosome"/>
</dbReference>
<dbReference type="EMBL" id="CP015193">
    <property type="protein sequence ID" value="ASJ15707.1"/>
    <property type="molecule type" value="Genomic_DNA"/>
</dbReference>